<evidence type="ECO:0000256" key="9">
    <source>
        <dbReference type="ARBA" id="ARBA00023180"/>
    </source>
</evidence>
<evidence type="ECO:0000256" key="7">
    <source>
        <dbReference type="ARBA" id="ARBA00022989"/>
    </source>
</evidence>
<evidence type="ECO:0008006" key="15">
    <source>
        <dbReference type="Google" id="ProtNLM"/>
    </source>
</evidence>
<organism evidence="13 14">
    <name type="scientific">Triangularia verruculosa</name>
    <dbReference type="NCBI Taxonomy" id="2587418"/>
    <lineage>
        <taxon>Eukaryota</taxon>
        <taxon>Fungi</taxon>
        <taxon>Dikarya</taxon>
        <taxon>Ascomycota</taxon>
        <taxon>Pezizomycotina</taxon>
        <taxon>Sordariomycetes</taxon>
        <taxon>Sordariomycetidae</taxon>
        <taxon>Sordariales</taxon>
        <taxon>Podosporaceae</taxon>
        <taxon>Triangularia</taxon>
    </lineage>
</organism>
<dbReference type="GO" id="GO:0000742">
    <property type="term" value="P:karyogamy involved in conjugation with cellular fusion"/>
    <property type="evidence" value="ECO:0007669"/>
    <property type="project" value="UniProtKB-UniRule"/>
</dbReference>
<dbReference type="GO" id="GO:0031965">
    <property type="term" value="C:nuclear membrane"/>
    <property type="evidence" value="ECO:0007669"/>
    <property type="project" value="UniProtKB-SubCell"/>
</dbReference>
<dbReference type="PANTHER" id="PTHR28012">
    <property type="entry name" value="NUCLEAR FUSION PROTEIN KAR5"/>
    <property type="match status" value="1"/>
</dbReference>
<dbReference type="EMBL" id="MU863911">
    <property type="protein sequence ID" value="KAK4201093.1"/>
    <property type="molecule type" value="Genomic_DNA"/>
</dbReference>
<evidence type="ECO:0000256" key="2">
    <source>
        <dbReference type="ARBA" id="ARBA00010473"/>
    </source>
</evidence>
<keyword evidence="3 11" id="KW-0415">Karyogamy</keyword>
<evidence type="ECO:0000313" key="13">
    <source>
        <dbReference type="EMBL" id="KAK4201093.1"/>
    </source>
</evidence>
<evidence type="ECO:0000313" key="14">
    <source>
        <dbReference type="Proteomes" id="UP001303160"/>
    </source>
</evidence>
<dbReference type="GO" id="GO:0005789">
    <property type="term" value="C:endoplasmic reticulum membrane"/>
    <property type="evidence" value="ECO:0007669"/>
    <property type="project" value="UniProtKB-SubCell"/>
</dbReference>
<proteinExistence type="inferred from homology"/>
<gene>
    <name evidence="13" type="ORF">QBC40DRAFT_348104</name>
</gene>
<dbReference type="Pfam" id="PF04163">
    <property type="entry name" value="Tht1"/>
    <property type="match status" value="1"/>
</dbReference>
<feature type="chain" id="PRO_5043042120" description="Nuclear fusion protein KAR5" evidence="12">
    <location>
        <begin position="21"/>
        <end position="503"/>
    </location>
</feature>
<evidence type="ECO:0000256" key="3">
    <source>
        <dbReference type="ARBA" id="ARBA00022459"/>
    </source>
</evidence>
<dbReference type="AlphaFoldDB" id="A0AAN6XHY9"/>
<comment type="function">
    <text evidence="1 11">Required for nuclear membrane fusion during karyogamy.</text>
</comment>
<name>A0AAN6XHY9_9PEZI</name>
<sequence length="503" mass="55113">MMNMRAALAIFAVLLPWVNGFGWRGDRRPTAPAVDTIDKSSGLSRRQPKLPDIYTKALTELREMESEPLCHRVAARLLVNNCQLVDGKDEATILTDSGRQVRDFVDSYAASLAICDLERGSFKIPNECAKFREPSLTQIAMRSDPQLHVTPSEIGLCLSALAASDAAWSTWVSYRHKALRFCEAARVDHEKGQNILLYQRLTQVIAKLTDGVEAELQRRMNELDNRARQSMESLDRLTPKVDELREGLSKLESYLSGDLDFAMRKSTESMQDSLENAEGLQQLLSVLFANVLEGSSRVAHAHETSLQHATNRVNADMGALIDIVSTAVASSASLSQQIQFQNQQAVALAQRQDALEQGVDRILAATEKLSDKVEEHTASLKQASNITNEILDALEETAAAALTVNESLFKTATTRSWWPFVVCPAASLVLGSYGLPPSMLRNFGLLALGEAIGFLVSAYGDLTTQFSITSDAVEGIITDLDLNFTEPETDSETTATTTEASSL</sequence>
<evidence type="ECO:0000256" key="11">
    <source>
        <dbReference type="RuleBase" id="RU368082"/>
    </source>
</evidence>
<dbReference type="PANTHER" id="PTHR28012:SF1">
    <property type="entry name" value="NUCLEAR FUSION PROTEIN KAR5"/>
    <property type="match status" value="1"/>
</dbReference>
<dbReference type="InterPro" id="IPR007292">
    <property type="entry name" value="Nuclear_fusion_Kar5"/>
</dbReference>
<accession>A0AAN6XHY9</accession>
<keyword evidence="14" id="KW-1185">Reference proteome</keyword>
<evidence type="ECO:0000256" key="6">
    <source>
        <dbReference type="ARBA" id="ARBA00022824"/>
    </source>
</evidence>
<evidence type="ECO:0000256" key="10">
    <source>
        <dbReference type="ARBA" id="ARBA00023242"/>
    </source>
</evidence>
<evidence type="ECO:0000256" key="4">
    <source>
        <dbReference type="ARBA" id="ARBA00022692"/>
    </source>
</evidence>
<feature type="signal peptide" evidence="12">
    <location>
        <begin position="1"/>
        <end position="20"/>
    </location>
</feature>
<evidence type="ECO:0000256" key="8">
    <source>
        <dbReference type="ARBA" id="ARBA00023136"/>
    </source>
</evidence>
<comment type="caution">
    <text evidence="13">The sequence shown here is derived from an EMBL/GenBank/DDBJ whole genome shotgun (WGS) entry which is preliminary data.</text>
</comment>
<keyword evidence="4" id="KW-0812">Transmembrane</keyword>
<evidence type="ECO:0000256" key="5">
    <source>
        <dbReference type="ARBA" id="ARBA00022729"/>
    </source>
</evidence>
<protein>
    <recommendedName>
        <fullName evidence="15">Nuclear fusion protein KAR5</fullName>
    </recommendedName>
</protein>
<reference evidence="13" key="1">
    <citation type="journal article" date="2023" name="Mol. Phylogenet. Evol.">
        <title>Genome-scale phylogeny and comparative genomics of the fungal order Sordariales.</title>
        <authorList>
            <person name="Hensen N."/>
            <person name="Bonometti L."/>
            <person name="Westerberg I."/>
            <person name="Brannstrom I.O."/>
            <person name="Guillou S."/>
            <person name="Cros-Aarteil S."/>
            <person name="Calhoun S."/>
            <person name="Haridas S."/>
            <person name="Kuo A."/>
            <person name="Mondo S."/>
            <person name="Pangilinan J."/>
            <person name="Riley R."/>
            <person name="LaButti K."/>
            <person name="Andreopoulos B."/>
            <person name="Lipzen A."/>
            <person name="Chen C."/>
            <person name="Yan M."/>
            <person name="Daum C."/>
            <person name="Ng V."/>
            <person name="Clum A."/>
            <person name="Steindorff A."/>
            <person name="Ohm R.A."/>
            <person name="Martin F."/>
            <person name="Silar P."/>
            <person name="Natvig D.O."/>
            <person name="Lalanne C."/>
            <person name="Gautier V."/>
            <person name="Ament-Velasquez S.L."/>
            <person name="Kruys A."/>
            <person name="Hutchinson M.I."/>
            <person name="Powell A.J."/>
            <person name="Barry K."/>
            <person name="Miller A.N."/>
            <person name="Grigoriev I.V."/>
            <person name="Debuchy R."/>
            <person name="Gladieux P."/>
            <person name="Hiltunen Thoren M."/>
            <person name="Johannesson H."/>
        </authorList>
    </citation>
    <scope>NUCLEOTIDE SEQUENCE</scope>
    <source>
        <strain evidence="13">CBS 315.58</strain>
    </source>
</reference>
<comment type="subcellular location">
    <subcellularLocation>
        <location evidence="11">Endoplasmic reticulum membrane</location>
    </subcellularLocation>
    <subcellularLocation>
        <location evidence="11">Nucleus membrane</location>
    </subcellularLocation>
</comment>
<dbReference type="GO" id="GO:0048288">
    <property type="term" value="P:nuclear membrane fusion involved in karyogamy"/>
    <property type="evidence" value="ECO:0007669"/>
    <property type="project" value="UniProtKB-UniRule"/>
</dbReference>
<keyword evidence="6 11" id="KW-0256">Endoplasmic reticulum</keyword>
<evidence type="ECO:0000256" key="1">
    <source>
        <dbReference type="ARBA" id="ARBA00003389"/>
    </source>
</evidence>
<keyword evidence="8" id="KW-0472">Membrane</keyword>
<keyword evidence="5 11" id="KW-0732">Signal</keyword>
<keyword evidence="7" id="KW-1133">Transmembrane helix</keyword>
<comment type="similarity">
    <text evidence="2 11">Belongs to the KAR5 family.</text>
</comment>
<keyword evidence="9" id="KW-0325">Glycoprotein</keyword>
<keyword evidence="10 11" id="KW-0539">Nucleus</keyword>
<reference evidence="13" key="2">
    <citation type="submission" date="2023-05" db="EMBL/GenBank/DDBJ databases">
        <authorList>
            <consortium name="Lawrence Berkeley National Laboratory"/>
            <person name="Steindorff A."/>
            <person name="Hensen N."/>
            <person name="Bonometti L."/>
            <person name="Westerberg I."/>
            <person name="Brannstrom I.O."/>
            <person name="Guillou S."/>
            <person name="Cros-Aarteil S."/>
            <person name="Calhoun S."/>
            <person name="Haridas S."/>
            <person name="Kuo A."/>
            <person name="Mondo S."/>
            <person name="Pangilinan J."/>
            <person name="Riley R."/>
            <person name="Labutti K."/>
            <person name="Andreopoulos B."/>
            <person name="Lipzen A."/>
            <person name="Chen C."/>
            <person name="Yanf M."/>
            <person name="Daum C."/>
            <person name="Ng V."/>
            <person name="Clum A."/>
            <person name="Ohm R."/>
            <person name="Martin F."/>
            <person name="Silar P."/>
            <person name="Natvig D."/>
            <person name="Lalanne C."/>
            <person name="Gautier V."/>
            <person name="Ament-Velasquez S.L."/>
            <person name="Kruys A."/>
            <person name="Hutchinson M.I."/>
            <person name="Powell A.J."/>
            <person name="Barry K."/>
            <person name="Miller A.N."/>
            <person name="Grigoriev I.V."/>
            <person name="Debuchy R."/>
            <person name="Gladieux P."/>
            <person name="Thoren M.H."/>
            <person name="Johannesson H."/>
        </authorList>
    </citation>
    <scope>NUCLEOTIDE SEQUENCE</scope>
    <source>
        <strain evidence="13">CBS 315.58</strain>
    </source>
</reference>
<dbReference type="Proteomes" id="UP001303160">
    <property type="component" value="Unassembled WGS sequence"/>
</dbReference>
<evidence type="ECO:0000256" key="12">
    <source>
        <dbReference type="SAM" id="SignalP"/>
    </source>
</evidence>